<reference evidence="2" key="1">
    <citation type="journal article" date="2016" name="Nat. Genet.">
        <title>A high-quality carrot genome assembly provides new insights into carotenoid accumulation and asterid genome evolution.</title>
        <authorList>
            <person name="Iorizzo M."/>
            <person name="Ellison S."/>
            <person name="Senalik D."/>
            <person name="Zeng P."/>
            <person name="Satapoomin P."/>
            <person name="Huang J."/>
            <person name="Bowman M."/>
            <person name="Iovene M."/>
            <person name="Sanseverino W."/>
            <person name="Cavagnaro P."/>
            <person name="Yildiz M."/>
            <person name="Macko-Podgorni A."/>
            <person name="Moranska E."/>
            <person name="Grzebelus E."/>
            <person name="Grzebelus D."/>
            <person name="Ashrafi H."/>
            <person name="Zheng Z."/>
            <person name="Cheng S."/>
            <person name="Spooner D."/>
            <person name="Van Deynze A."/>
            <person name="Simon P."/>
        </authorList>
    </citation>
    <scope>NUCLEOTIDE SEQUENCE</scope>
    <source>
        <tissue evidence="2">Leaf</tissue>
    </source>
</reference>
<evidence type="ECO:0000313" key="2">
    <source>
        <dbReference type="EMBL" id="WOG81252.1"/>
    </source>
</evidence>
<feature type="region of interest" description="Disordered" evidence="1">
    <location>
        <begin position="163"/>
        <end position="189"/>
    </location>
</feature>
<organism evidence="2 3">
    <name type="scientific">Daucus carota subsp. sativus</name>
    <name type="common">Carrot</name>
    <dbReference type="NCBI Taxonomy" id="79200"/>
    <lineage>
        <taxon>Eukaryota</taxon>
        <taxon>Viridiplantae</taxon>
        <taxon>Streptophyta</taxon>
        <taxon>Embryophyta</taxon>
        <taxon>Tracheophyta</taxon>
        <taxon>Spermatophyta</taxon>
        <taxon>Magnoliopsida</taxon>
        <taxon>eudicotyledons</taxon>
        <taxon>Gunneridae</taxon>
        <taxon>Pentapetalae</taxon>
        <taxon>asterids</taxon>
        <taxon>campanulids</taxon>
        <taxon>Apiales</taxon>
        <taxon>Apiaceae</taxon>
        <taxon>Apioideae</taxon>
        <taxon>Scandiceae</taxon>
        <taxon>Daucinae</taxon>
        <taxon>Daucus</taxon>
        <taxon>Daucus sect. Daucus</taxon>
    </lineage>
</organism>
<evidence type="ECO:0000313" key="3">
    <source>
        <dbReference type="Proteomes" id="UP000077755"/>
    </source>
</evidence>
<sequence length="424" mass="47589">MSGDGNFQQIWNFRSKDDDIDSSSDDSKSSKGNEKIDQVQPGEGVQSKKPRPKKQPTTKAKEKKSKTETETKADTTKAKAQTTKARGKKSKTERKTEKVSRKGISKRKKKISALNSALLNEFKIFTETIIQDLRVQREQMFAQMKEEMQKLVSVELNTVKTTKPKSRKIAGQVRHVKSTESDMRPWNSSDGTLGRSIVSSWIPDSNNYSNVLDERVTYDHQAVQNLSSNKKEKGEPMGLLAKQPMYTCNQSDQFVASSYVTLPSPPSGKLLEHQNTDSPFRNGNTTALACDRRNMMINAMNHSGYISGAQVEVPFPGFTQMGTKYVRFNDQHCTQNSSTRNGFQLPFHQRLENTFNIPSQLENYSGGNNLLGWRMNGGTMGFSANAQTLSDNIAVNNVRNGMPCKANEEVNRFSIQDLRDGNFN</sequence>
<accession>A0AAF0W0P2</accession>
<dbReference type="Proteomes" id="UP000077755">
    <property type="component" value="Chromosome 1"/>
</dbReference>
<protein>
    <submittedName>
        <fullName evidence="2">Uncharacterized protein</fullName>
    </submittedName>
</protein>
<dbReference type="EMBL" id="CP093343">
    <property type="protein sequence ID" value="WOG81252.1"/>
    <property type="molecule type" value="Genomic_DNA"/>
</dbReference>
<feature type="compositionally biased region" description="Basic and acidic residues" evidence="1">
    <location>
        <begin position="65"/>
        <end position="77"/>
    </location>
</feature>
<dbReference type="AlphaFoldDB" id="A0AAF0W0P2"/>
<feature type="compositionally biased region" description="Basic and acidic residues" evidence="1">
    <location>
        <begin position="25"/>
        <end position="37"/>
    </location>
</feature>
<feature type="compositionally biased region" description="Polar residues" evidence="1">
    <location>
        <begin position="1"/>
        <end position="12"/>
    </location>
</feature>
<feature type="region of interest" description="Disordered" evidence="1">
    <location>
        <begin position="1"/>
        <end position="104"/>
    </location>
</feature>
<name>A0AAF0W0P2_DAUCS</name>
<evidence type="ECO:0000256" key="1">
    <source>
        <dbReference type="SAM" id="MobiDB-lite"/>
    </source>
</evidence>
<gene>
    <name evidence="2" type="ORF">DCAR_0100397</name>
</gene>
<feature type="compositionally biased region" description="Basic residues" evidence="1">
    <location>
        <begin position="48"/>
        <end position="64"/>
    </location>
</feature>
<proteinExistence type="predicted"/>
<keyword evidence="3" id="KW-1185">Reference proteome</keyword>
<reference evidence="2" key="2">
    <citation type="submission" date="2022-03" db="EMBL/GenBank/DDBJ databases">
        <title>Draft title - Genomic analysis of global carrot germplasm unveils the trajectory of domestication and the origin of high carotenoid orange carrot.</title>
        <authorList>
            <person name="Iorizzo M."/>
            <person name="Ellison S."/>
            <person name="Senalik D."/>
            <person name="Macko-Podgorni A."/>
            <person name="Grzebelus D."/>
            <person name="Bostan H."/>
            <person name="Rolling W."/>
            <person name="Curaba J."/>
            <person name="Simon P."/>
        </authorList>
    </citation>
    <scope>NUCLEOTIDE SEQUENCE</scope>
    <source>
        <tissue evidence="2">Leaf</tissue>
    </source>
</reference>